<evidence type="ECO:0000256" key="1">
    <source>
        <dbReference type="SAM" id="Phobius"/>
    </source>
</evidence>
<organism evidence="2 3">
    <name type="scientific">Amycolatopsis samaneae</name>
    <dbReference type="NCBI Taxonomy" id="664691"/>
    <lineage>
        <taxon>Bacteria</taxon>
        <taxon>Bacillati</taxon>
        <taxon>Actinomycetota</taxon>
        <taxon>Actinomycetes</taxon>
        <taxon>Pseudonocardiales</taxon>
        <taxon>Pseudonocardiaceae</taxon>
        <taxon>Amycolatopsis</taxon>
    </lineage>
</organism>
<comment type="caution">
    <text evidence="2">The sequence shown here is derived from an EMBL/GenBank/DDBJ whole genome shotgun (WGS) entry which is preliminary data.</text>
</comment>
<keyword evidence="3" id="KW-1185">Reference proteome</keyword>
<keyword evidence="1" id="KW-1133">Transmembrane helix</keyword>
<dbReference type="Proteomes" id="UP001597419">
    <property type="component" value="Unassembled WGS sequence"/>
</dbReference>
<sequence length="370" mass="40821">MWLLLDWAAQPDADKVRARLDAFRTALSVGVGAGGVFALWLAARRQRTTELQLIETTRIAAETKAHSERVAEVTERDLEERRVTELYTKAVEQLGSDKAPVRLGGLYALERVGQENPPHRQTIINVICAYLRMPFEPPSVELRGPAATAAHRALSGSPAAPDTAAVSTDELQVRLAAQSILREHLRPGPEDAPSAKFWSDIDLDLQRACLVEFSFWGCRVRLGDFSYATFFGDAHFAGTVFAGDARFFGVQFNSAYFSGASFSGYAAFSWCHFRGDAHFPQLRVVRNPLFNSAVFDGESFFYGLAAESTVELQRTRWAKLPEYGETWLDLAGARLLLPESQEGTVKLPPNCSIEGRDGEYVILGYGVPGP</sequence>
<feature type="transmembrane region" description="Helical" evidence="1">
    <location>
        <begin position="22"/>
        <end position="43"/>
    </location>
</feature>
<keyword evidence="1" id="KW-0812">Transmembrane</keyword>
<dbReference type="EMBL" id="JBHUKU010000006">
    <property type="protein sequence ID" value="MFD2459649.1"/>
    <property type="molecule type" value="Genomic_DNA"/>
</dbReference>
<evidence type="ECO:0000313" key="2">
    <source>
        <dbReference type="EMBL" id="MFD2459649.1"/>
    </source>
</evidence>
<proteinExistence type="predicted"/>
<protein>
    <submittedName>
        <fullName evidence="2">Pentapeptide repeat-containing protein</fullName>
    </submittedName>
</protein>
<gene>
    <name evidence="2" type="ORF">ACFSYJ_13630</name>
</gene>
<reference evidence="3" key="1">
    <citation type="journal article" date="2019" name="Int. J. Syst. Evol. Microbiol.">
        <title>The Global Catalogue of Microorganisms (GCM) 10K type strain sequencing project: providing services to taxonomists for standard genome sequencing and annotation.</title>
        <authorList>
            <consortium name="The Broad Institute Genomics Platform"/>
            <consortium name="The Broad Institute Genome Sequencing Center for Infectious Disease"/>
            <person name="Wu L."/>
            <person name="Ma J."/>
        </authorList>
    </citation>
    <scope>NUCLEOTIDE SEQUENCE [LARGE SCALE GENOMIC DNA]</scope>
    <source>
        <strain evidence="3">CGMCC 4.7643</strain>
    </source>
</reference>
<name>A0ABW5GHM0_9PSEU</name>
<dbReference type="Gene3D" id="2.160.20.80">
    <property type="entry name" value="E3 ubiquitin-protein ligase SopA"/>
    <property type="match status" value="1"/>
</dbReference>
<dbReference type="SUPFAM" id="SSF141571">
    <property type="entry name" value="Pentapeptide repeat-like"/>
    <property type="match status" value="1"/>
</dbReference>
<accession>A0ABW5GHM0</accession>
<keyword evidence="1" id="KW-0472">Membrane</keyword>
<evidence type="ECO:0000313" key="3">
    <source>
        <dbReference type="Proteomes" id="UP001597419"/>
    </source>
</evidence>